<dbReference type="KEGG" id="mol:YLM1_0181"/>
<keyword evidence="2" id="KW-1185">Reference proteome</keyword>
<reference evidence="1 2" key="1">
    <citation type="journal article" date="2016" name="Genome Announc.">
        <title>Draft Genome Sequence of the Rumen Methanogen Methanobrevibacter olleyae YLM1.</title>
        <authorList>
            <person name="Kelly W.J."/>
            <person name="Li D."/>
            <person name="Lambie S.C."/>
            <person name="Cox F."/>
            <person name="Attwood G.T."/>
            <person name="Altermann E."/>
            <person name="Leahy S.C."/>
        </authorList>
    </citation>
    <scope>NUCLEOTIDE SEQUENCE [LARGE SCALE GENOMIC DNA]</scope>
    <source>
        <strain evidence="1 2">YLM1</strain>
    </source>
</reference>
<accession>A0A126QXH9</accession>
<proteinExistence type="predicted"/>
<evidence type="ECO:0000313" key="2">
    <source>
        <dbReference type="Proteomes" id="UP000066376"/>
    </source>
</evidence>
<dbReference type="Proteomes" id="UP000066376">
    <property type="component" value="Chromosome"/>
</dbReference>
<reference evidence="2" key="2">
    <citation type="submission" date="2016-02" db="EMBL/GenBank/DDBJ databases">
        <title>The draft genome sequence of the rumen methanogen Methanobrevibacter olleyae YLM1.</title>
        <authorList>
            <consortium name="New Zealand Agricultural Greenhouse Gas Research Centre/Pastoral Greenhouse Gas Research Consortium"/>
            <person name="Kelly W.J."/>
            <person name="Li D."/>
            <person name="Lambie S.C."/>
            <person name="Attwood G.T."/>
            <person name="Altermann E."/>
            <person name="Leahy S.C."/>
        </authorList>
    </citation>
    <scope>NUCLEOTIDE SEQUENCE [LARGE SCALE GENOMIC DNA]</scope>
    <source>
        <strain evidence="2">YLM1</strain>
    </source>
</reference>
<dbReference type="PATRIC" id="fig|294671.3.peg.182"/>
<name>A0A126QXH9_METOL</name>
<organism evidence="1 2">
    <name type="scientific">Methanobrevibacter olleyae</name>
    <dbReference type="NCBI Taxonomy" id="294671"/>
    <lineage>
        <taxon>Archaea</taxon>
        <taxon>Methanobacteriati</taxon>
        <taxon>Methanobacteriota</taxon>
        <taxon>Methanomada group</taxon>
        <taxon>Methanobacteria</taxon>
        <taxon>Methanobacteriales</taxon>
        <taxon>Methanobacteriaceae</taxon>
        <taxon>Methanobrevibacter</taxon>
    </lineage>
</organism>
<dbReference type="EMBL" id="CP014265">
    <property type="protein sequence ID" value="AMK14741.1"/>
    <property type="molecule type" value="Genomic_DNA"/>
</dbReference>
<evidence type="ECO:0000313" key="1">
    <source>
        <dbReference type="EMBL" id="AMK14741.1"/>
    </source>
</evidence>
<protein>
    <submittedName>
        <fullName evidence="1">Transposase</fullName>
    </submittedName>
</protein>
<sequence>MESTQYILSDFIPAFNEFRRSEDNIRFGCNNMSKNLIRVETKSKTLFKDKTPICPKCESKKIYTDGKVTRKLVFLIKGTQIVLIEKYKCKNCGKKFKTDLSKSLLIRILI</sequence>
<gene>
    <name evidence="1" type="ORF">YLM1_0181</name>
</gene>
<dbReference type="AlphaFoldDB" id="A0A126QXH9"/>